<feature type="domain" description="Guanylate cyclase" evidence="4">
    <location>
        <begin position="137"/>
        <end position="194"/>
    </location>
</feature>
<sequence>MDSSRADFVDYDVIAAFFPQKKKMKTSPWQKVCKLFIDMSEDKKTSEQESFDLSFTGKSAWKTMKNELTSKNLMNIFQINQEDQNLEDRLHSADSVLSVTQINIHQFPATFIPDLILEKIQNNELNNIPLAEEFNGIVMFADISGFTSLTEIYSNSSRGIDELTRTLNDYIGAVVARIISANGDIIKFAGKSYFSNLCFKGDALLCLWREDQDLGEILESVTDCSLCIQQEKGEQNTSVGVKLKIKLAIAVGHLKMLCYGVPDSFLLYSLVGPTIVSLQKTQDLCKAGDIILDVNAWELLKDKGIHSNYDIETLNTGHVRILRKLTDVEAFEMKDRYEKIHDCTSENISQFLLPVIKNIDSLRQLEFMSEMRQVTIVFISLPNIDVSDVELIGSVFTASYTPINETGGVLNKAVMFDKGCTFLAVFGLPGFKQKNDSASALQCAAKVTKALVDLSLDSSIGITTGNTLCGIVGHPHRQEYTVIGRKVNLAARLMVYYSHVRIICDKDTYFKSRKDIGESSFQELEAKELKGMSNVGSVYMYKWDARERQEM</sequence>
<evidence type="ECO:0000259" key="4">
    <source>
        <dbReference type="PROSITE" id="PS50125"/>
    </source>
</evidence>
<dbReference type="Pfam" id="PF00211">
    <property type="entry name" value="Guanylate_cyc"/>
    <property type="match status" value="1"/>
</dbReference>
<keyword evidence="1" id="KW-0547">Nucleotide-binding</keyword>
<evidence type="ECO:0000313" key="5">
    <source>
        <dbReference type="Proteomes" id="UP000694941"/>
    </source>
</evidence>
<dbReference type="Proteomes" id="UP000694941">
    <property type="component" value="Unplaced"/>
</dbReference>
<dbReference type="RefSeq" id="XP_022257872.1">
    <property type="nucleotide sequence ID" value="XM_022402164.1"/>
</dbReference>
<gene>
    <name evidence="6" type="primary">LOC111089517</name>
</gene>
<organism evidence="5 6">
    <name type="scientific">Limulus polyphemus</name>
    <name type="common">Atlantic horseshoe crab</name>
    <dbReference type="NCBI Taxonomy" id="6850"/>
    <lineage>
        <taxon>Eukaryota</taxon>
        <taxon>Metazoa</taxon>
        <taxon>Ecdysozoa</taxon>
        <taxon>Arthropoda</taxon>
        <taxon>Chelicerata</taxon>
        <taxon>Merostomata</taxon>
        <taxon>Xiphosura</taxon>
        <taxon>Limulidae</taxon>
        <taxon>Limulus</taxon>
    </lineage>
</organism>
<reference evidence="6" key="1">
    <citation type="submission" date="2025-08" db="UniProtKB">
        <authorList>
            <consortium name="RefSeq"/>
        </authorList>
    </citation>
    <scope>IDENTIFICATION</scope>
    <source>
        <tissue evidence="6">Muscle</tissue>
    </source>
</reference>
<keyword evidence="3" id="KW-0456">Lyase</keyword>
<keyword evidence="2" id="KW-0067">ATP-binding</keyword>
<evidence type="ECO:0000313" key="6">
    <source>
        <dbReference type="RefSeq" id="XP_022257872.1"/>
    </source>
</evidence>
<dbReference type="InterPro" id="IPR029787">
    <property type="entry name" value="Nucleotide_cyclase"/>
</dbReference>
<accession>A0ABM1TPR6</accession>
<dbReference type="GeneID" id="111089517"/>
<feature type="domain" description="Guanylate cyclase" evidence="4">
    <location>
        <begin position="419"/>
        <end position="494"/>
    </location>
</feature>
<dbReference type="InterPro" id="IPR001054">
    <property type="entry name" value="A/G_cyclase"/>
</dbReference>
<dbReference type="SUPFAM" id="SSF55073">
    <property type="entry name" value="Nucleotide cyclase"/>
    <property type="match status" value="2"/>
</dbReference>
<dbReference type="PROSITE" id="PS50125">
    <property type="entry name" value="GUANYLATE_CYCLASE_2"/>
    <property type="match status" value="2"/>
</dbReference>
<keyword evidence="5" id="KW-1185">Reference proteome</keyword>
<dbReference type="CDD" id="cd07302">
    <property type="entry name" value="CHD"/>
    <property type="match status" value="2"/>
</dbReference>
<evidence type="ECO:0000256" key="3">
    <source>
        <dbReference type="ARBA" id="ARBA00023239"/>
    </source>
</evidence>
<evidence type="ECO:0000256" key="1">
    <source>
        <dbReference type="ARBA" id="ARBA00022741"/>
    </source>
</evidence>
<proteinExistence type="predicted"/>
<dbReference type="PANTHER" id="PTHR16305">
    <property type="entry name" value="TESTICULAR SOLUBLE ADENYLYL CYCLASE"/>
    <property type="match status" value="1"/>
</dbReference>
<name>A0ABM1TPR6_LIMPO</name>
<dbReference type="PANTHER" id="PTHR16305:SF28">
    <property type="entry name" value="GUANYLATE CYCLASE DOMAIN-CONTAINING PROTEIN"/>
    <property type="match status" value="1"/>
</dbReference>
<evidence type="ECO:0000256" key="2">
    <source>
        <dbReference type="ARBA" id="ARBA00022840"/>
    </source>
</evidence>
<protein>
    <submittedName>
        <fullName evidence="6">Adenylate cyclase type 10-like</fullName>
    </submittedName>
</protein>
<dbReference type="Gene3D" id="3.30.70.1230">
    <property type="entry name" value="Nucleotide cyclase"/>
    <property type="match status" value="2"/>
</dbReference>